<keyword evidence="2" id="KW-1185">Reference proteome</keyword>
<dbReference type="SUPFAM" id="SSF55608">
    <property type="entry name" value="Homing endonucleases"/>
    <property type="match status" value="1"/>
</dbReference>
<accession>C4FMA2</accession>
<dbReference type="Gene3D" id="3.10.28.10">
    <property type="entry name" value="Homing endonucleases"/>
    <property type="match status" value="1"/>
</dbReference>
<gene>
    <name evidence="1" type="ORF">SULYE_1706</name>
</gene>
<protein>
    <recommendedName>
        <fullName evidence="3">Homing endonuclease LAGLIDADG domain-containing protein</fullName>
    </recommendedName>
</protein>
<dbReference type="RefSeq" id="WP_007548245.1">
    <property type="nucleotide sequence ID" value="NZ_ABZS01000225.1"/>
</dbReference>
<dbReference type="InterPro" id="IPR027434">
    <property type="entry name" value="Homing_endonucl"/>
</dbReference>
<name>C4FMA2_9AQUI</name>
<evidence type="ECO:0000313" key="1">
    <source>
        <dbReference type="EMBL" id="EEP59796.1"/>
    </source>
</evidence>
<dbReference type="EMBL" id="ABZS01000225">
    <property type="protein sequence ID" value="EEP59796.1"/>
    <property type="molecule type" value="Genomic_DNA"/>
</dbReference>
<dbReference type="AlphaFoldDB" id="C4FMA2"/>
<dbReference type="OrthoDB" id="14286at2"/>
<comment type="caution">
    <text evidence="1">The sequence shown here is derived from an EMBL/GenBank/DDBJ whole genome shotgun (WGS) entry which is preliminary data.</text>
</comment>
<dbReference type="Proteomes" id="UP000005540">
    <property type="component" value="Unassembled WGS sequence"/>
</dbReference>
<sequence length="142" mass="16782">MNKEIFLFYLAGMFDNCGKLSLKKDGRTKKSVYPEVILRSKKEDFLIRVKEAYGGTLRKNKNSYVLILTHKKAKNLLNDLKDFSILKKREIEIVHQIFSKQFSGKLEEKRRKKLIEEFLSLVQPSERKSKNKQWSVKSLLEE</sequence>
<organism evidence="1 2">
    <name type="scientific">Sulfurihydrogenibium yellowstonense SS-5</name>
    <dbReference type="NCBI Taxonomy" id="432331"/>
    <lineage>
        <taxon>Bacteria</taxon>
        <taxon>Pseudomonadati</taxon>
        <taxon>Aquificota</taxon>
        <taxon>Aquificia</taxon>
        <taxon>Aquificales</taxon>
        <taxon>Hydrogenothermaceae</taxon>
        <taxon>Sulfurihydrogenibium</taxon>
    </lineage>
</organism>
<evidence type="ECO:0008006" key="3">
    <source>
        <dbReference type="Google" id="ProtNLM"/>
    </source>
</evidence>
<evidence type="ECO:0000313" key="2">
    <source>
        <dbReference type="Proteomes" id="UP000005540"/>
    </source>
</evidence>
<reference evidence="1 2" key="1">
    <citation type="submission" date="2009-04" db="EMBL/GenBank/DDBJ databases">
        <authorList>
            <person name="Reysenbach A.-L."/>
            <person name="Heidelberg J.F."/>
            <person name="Nelson W.C."/>
        </authorList>
    </citation>
    <scope>NUCLEOTIDE SEQUENCE [LARGE SCALE GENOMIC DNA]</scope>
    <source>
        <strain evidence="1 2">SS-5</strain>
    </source>
</reference>
<proteinExistence type="predicted"/>